<name>G3I1K1_CRIGR</name>
<dbReference type="AlphaFoldDB" id="G3I1K1"/>
<sequence length="66" mass="7604">MKMFGSKGHERTSKITSIPGTPDEHPVSQKQVSKDKCLEPPPPSRRQQRVPDPRFEPALLWLPQHY</sequence>
<organism evidence="2 3">
    <name type="scientific">Cricetulus griseus</name>
    <name type="common">Chinese hamster</name>
    <name type="synonym">Cricetulus barabensis griseus</name>
    <dbReference type="NCBI Taxonomy" id="10029"/>
    <lineage>
        <taxon>Eukaryota</taxon>
        <taxon>Metazoa</taxon>
        <taxon>Chordata</taxon>
        <taxon>Craniata</taxon>
        <taxon>Vertebrata</taxon>
        <taxon>Euteleostomi</taxon>
        <taxon>Mammalia</taxon>
        <taxon>Eutheria</taxon>
        <taxon>Euarchontoglires</taxon>
        <taxon>Glires</taxon>
        <taxon>Rodentia</taxon>
        <taxon>Myomorpha</taxon>
        <taxon>Muroidea</taxon>
        <taxon>Cricetidae</taxon>
        <taxon>Cricetinae</taxon>
        <taxon>Cricetulus</taxon>
    </lineage>
</organism>
<evidence type="ECO:0000313" key="3">
    <source>
        <dbReference type="Proteomes" id="UP000001075"/>
    </source>
</evidence>
<feature type="region of interest" description="Disordered" evidence="1">
    <location>
        <begin position="1"/>
        <end position="56"/>
    </location>
</feature>
<dbReference type="EMBL" id="JH001081">
    <property type="protein sequence ID" value="EGW13245.1"/>
    <property type="molecule type" value="Genomic_DNA"/>
</dbReference>
<accession>G3I1K1</accession>
<gene>
    <name evidence="2" type="ORF">I79_017263</name>
</gene>
<dbReference type="InParanoid" id="G3I1K1"/>
<evidence type="ECO:0000313" key="2">
    <source>
        <dbReference type="EMBL" id="EGW13245.1"/>
    </source>
</evidence>
<protein>
    <submittedName>
        <fullName evidence="2">Uncharacterized protein</fullName>
    </submittedName>
</protein>
<evidence type="ECO:0000256" key="1">
    <source>
        <dbReference type="SAM" id="MobiDB-lite"/>
    </source>
</evidence>
<feature type="compositionally biased region" description="Basic and acidic residues" evidence="1">
    <location>
        <begin position="22"/>
        <end position="38"/>
    </location>
</feature>
<reference evidence="3" key="1">
    <citation type="journal article" date="2011" name="Nat. Biotechnol.">
        <title>The genomic sequence of the Chinese hamster ovary (CHO)-K1 cell line.</title>
        <authorList>
            <person name="Xu X."/>
            <person name="Nagarajan H."/>
            <person name="Lewis N.E."/>
            <person name="Pan S."/>
            <person name="Cai Z."/>
            <person name="Liu X."/>
            <person name="Chen W."/>
            <person name="Xie M."/>
            <person name="Wang W."/>
            <person name="Hammond S."/>
            <person name="Andersen M.R."/>
            <person name="Neff N."/>
            <person name="Passarelli B."/>
            <person name="Koh W."/>
            <person name="Fan H.C."/>
            <person name="Wang J."/>
            <person name="Gui Y."/>
            <person name="Lee K.H."/>
            <person name="Betenbaugh M.J."/>
            <person name="Quake S.R."/>
            <person name="Famili I."/>
            <person name="Palsson B.O."/>
            <person name="Wang J."/>
        </authorList>
    </citation>
    <scope>NUCLEOTIDE SEQUENCE [LARGE SCALE GENOMIC DNA]</scope>
    <source>
        <strain evidence="3">CHO K1 cell line</strain>
    </source>
</reference>
<proteinExistence type="predicted"/>
<dbReference type="Proteomes" id="UP000001075">
    <property type="component" value="Unassembled WGS sequence"/>
</dbReference>